<accession>A0ABQ1ICK6</accession>
<keyword evidence="2" id="KW-1185">Reference proteome</keyword>
<evidence type="ECO:0000313" key="1">
    <source>
        <dbReference type="EMBL" id="GGB30909.1"/>
    </source>
</evidence>
<proteinExistence type="predicted"/>
<dbReference type="RefSeq" id="WP_188575598.1">
    <property type="nucleotide sequence ID" value="NZ_BMDZ01000007.1"/>
</dbReference>
<dbReference type="SUPFAM" id="SSF54427">
    <property type="entry name" value="NTF2-like"/>
    <property type="match status" value="1"/>
</dbReference>
<gene>
    <name evidence="1" type="ORF">GCM10011505_10360</name>
</gene>
<name>A0ABQ1ICK6_9PROT</name>
<dbReference type="Pfam" id="PF12893">
    <property type="entry name" value="Lumazine_bd_2"/>
    <property type="match status" value="1"/>
</dbReference>
<dbReference type="InterPro" id="IPR039437">
    <property type="entry name" value="FrzH/put_lumazine-bd"/>
</dbReference>
<sequence>MTNDTLDHLNQVIQDYFDALYDCDVSKLQRVFHPRAIYATADETPFLYRTMDEYFPVVAARQSPASRGERRRDHIDGIDLAGDNTAVARVRCSIGSRDFVDFLTFVRVDGTWRIIAKVFQITETRQPEV</sequence>
<comment type="caution">
    <text evidence="1">The sequence shown here is derived from an EMBL/GenBank/DDBJ whole genome shotgun (WGS) entry which is preliminary data.</text>
</comment>
<evidence type="ECO:0000313" key="2">
    <source>
        <dbReference type="Proteomes" id="UP000603352"/>
    </source>
</evidence>
<protein>
    <recommendedName>
        <fullName evidence="3">Nuclear transport factor 2 family protein</fullName>
    </recommendedName>
</protein>
<dbReference type="EMBL" id="BMDZ01000007">
    <property type="protein sequence ID" value="GGB30909.1"/>
    <property type="molecule type" value="Genomic_DNA"/>
</dbReference>
<organism evidence="1 2">
    <name type="scientific">Tistrella bauzanensis</name>
    <dbReference type="NCBI Taxonomy" id="657419"/>
    <lineage>
        <taxon>Bacteria</taxon>
        <taxon>Pseudomonadati</taxon>
        <taxon>Pseudomonadota</taxon>
        <taxon>Alphaproteobacteria</taxon>
        <taxon>Geminicoccales</taxon>
        <taxon>Geminicoccaceae</taxon>
        <taxon>Tistrella</taxon>
    </lineage>
</organism>
<evidence type="ECO:0008006" key="3">
    <source>
        <dbReference type="Google" id="ProtNLM"/>
    </source>
</evidence>
<dbReference type="InterPro" id="IPR032710">
    <property type="entry name" value="NTF2-like_dom_sf"/>
</dbReference>
<dbReference type="Proteomes" id="UP000603352">
    <property type="component" value="Unassembled WGS sequence"/>
</dbReference>
<reference evidence="2" key="1">
    <citation type="journal article" date="2019" name="Int. J. Syst. Evol. Microbiol.">
        <title>The Global Catalogue of Microorganisms (GCM) 10K type strain sequencing project: providing services to taxonomists for standard genome sequencing and annotation.</title>
        <authorList>
            <consortium name="The Broad Institute Genomics Platform"/>
            <consortium name="The Broad Institute Genome Sequencing Center for Infectious Disease"/>
            <person name="Wu L."/>
            <person name="Ma J."/>
        </authorList>
    </citation>
    <scope>NUCLEOTIDE SEQUENCE [LARGE SCALE GENOMIC DNA]</scope>
    <source>
        <strain evidence="2">CGMCC 1.10188</strain>
    </source>
</reference>
<dbReference type="Gene3D" id="3.10.450.50">
    <property type="match status" value="1"/>
</dbReference>